<dbReference type="InterPro" id="IPR036736">
    <property type="entry name" value="ACP-like_sf"/>
</dbReference>
<dbReference type="SUPFAM" id="SSF47336">
    <property type="entry name" value="ACP-like"/>
    <property type="match status" value="1"/>
</dbReference>
<dbReference type="SUPFAM" id="SSF56801">
    <property type="entry name" value="Acetyl-CoA synthetase-like"/>
    <property type="match status" value="1"/>
</dbReference>
<dbReference type="SUPFAM" id="SSF50486">
    <property type="entry name" value="FMT C-terminal domain-like"/>
    <property type="match status" value="1"/>
</dbReference>
<protein>
    <submittedName>
        <fullName evidence="4">Amino acid adenylation domain-containing protein</fullName>
    </submittedName>
</protein>
<evidence type="ECO:0000259" key="3">
    <source>
        <dbReference type="PROSITE" id="PS50075"/>
    </source>
</evidence>
<dbReference type="InterPro" id="IPR036477">
    <property type="entry name" value="Formyl_transf_N_sf"/>
</dbReference>
<dbReference type="EMBL" id="JASJOU010000002">
    <property type="protein sequence ID" value="MDJ1500567.1"/>
    <property type="molecule type" value="Genomic_DNA"/>
</dbReference>
<dbReference type="SMART" id="SM00823">
    <property type="entry name" value="PKS_PP"/>
    <property type="match status" value="1"/>
</dbReference>
<dbReference type="CDD" id="cd08700">
    <property type="entry name" value="FMT_C_OzmH_like"/>
    <property type="match status" value="1"/>
</dbReference>
<dbReference type="GO" id="GO:0003824">
    <property type="term" value="F:catalytic activity"/>
    <property type="evidence" value="ECO:0007669"/>
    <property type="project" value="InterPro"/>
</dbReference>
<accession>A0AAE3UER7</accession>
<comment type="caution">
    <text evidence="4">The sequence shown here is derived from an EMBL/GenBank/DDBJ whole genome shotgun (WGS) entry which is preliminary data.</text>
</comment>
<dbReference type="Pfam" id="PF00668">
    <property type="entry name" value="Condensation"/>
    <property type="match status" value="1"/>
</dbReference>
<dbReference type="RefSeq" id="WP_314510093.1">
    <property type="nucleotide sequence ID" value="NZ_JASJOU010000002.1"/>
</dbReference>
<dbReference type="Proteomes" id="UP001232063">
    <property type="component" value="Unassembled WGS sequence"/>
</dbReference>
<dbReference type="Pfam" id="PF00550">
    <property type="entry name" value="PP-binding"/>
    <property type="match status" value="1"/>
</dbReference>
<sequence length="1493" mass="168056">MQNTPALESNDLIATNHSLHNLSTVSANNTQSSHHPTCVLIGEGALLAQCARLLLENEFSIIQIISADKQIQNFAHELNLPVSNSFHTLSEFIEKHSVDYLFSIINHHIIPERTLSRVKKLAINYHDGPLPKYAGLHATYWALLNKEKKHGITWHVIEPGIDTGAILTQHLVDIDPDETSFTLNIKCFEGAFHAFSELVNAIRQNQLVFTQQDPQARSYFGTDKRPPYSGILSWNQEATTIELLCRASDFGFYINPLGLPKIALDNTFILVRKCQIAEKQSISLPGTLVALSEDTITIATSTQDIVLSQFSTIDGQNLSVSQLKDKYKVKEGSQLPEITTQAIQRITEIDSQIAKFQNYWVKKLTDLQPTSLPFASRLPLTGINSDRPHIVSIPLSDFTKDFLTAYQNNSQSTHFLVSAYLLYLARITGNTQIQVGFSTTHLLTKLHELPDFFATTLPFQVDIDSQSDFEPIYNATQKELTRVFKSETYALDVTTRYSTLRNKNEIKENPLYPVVVVNAQKHPENYLQLGRDLTVWITEEDQSVHLVANPSKLDLTTVERISNQFATLLQELIRNLHEPVSQHTLLSVPEQYQILVEWNATKKDYETNICMHQLVEQQAARTPNAVAVIFDNTQLTYAQLNEKANQLAHLLILHGAAPEVLVGICMEKSLEMVIGVLGIQKAGAAYVPLEPTAPKDRLGIVLNDLQLTLLITQEKLKYKFDTYDFTTIAVDGETEKLKAQRTSNPISFVTSDNLAYIIYTSGSTGIPKGVMVRHKPAINLIEWVNNTFQMGASDRVLFVNSLGFDLSVYDIFGMLAAGGSVRIASKTELQNPQQLLEILYQEPITLWNSAPATLSQLLPFSSIVEQPTTTSLRLAFLSGDWIPLAMPGWITQHFTNTQVVSLGGATEATVWSNYFLIPRQLDEQWVSIPYGYPIQNAKYHILDSNLQPVPPGVAEELYIGGQCLAEGYFKRPELNQEKFIRDPFSNDSSARLYKTGDLARYMPDGNIEFLGRKDHQVKIRGYRIELGEIEAVLTEHPNIQEILTIAQPDASGNKRLIAYVVLKSAQGTASADLRAFLKDKLPEYMVPSLFVFLDAMPLNPSGKIDRKALPAPSEQEDTQNEYVPPRSPSEYLVAELWSKILQRSRISIHDNFFEIGGHSLLGVQFISQLSQKTGKNLPLSLLFSNPTITLFARFLEENMQDSVWNSLVSIQPNGHKPPLYCIHPVTGGVEYVNKLVAYLDTDQPVYGLQAVGMNGTDIPLECAYTMADHYLKLILTQQPVGPYHLAGYSIGGLVAYEIAIRLREMGKEVPTLILFDTYPARKRRIAKYKHVGLKYIFKSWKNQLFSPRIPFKQKWSIVGDIRQMHLDFLNTVAIHFNLPARNAQQELDENIGDEYVTREEVLRASWKAGRNYQHKDYDGNVVFIRAKNNVAKYLSNSDFGWKKHITSNLSIYEIDGNHFSLFKNENSLTQIGNIVQSELNKSALTHTPQEILA</sequence>
<name>A0AAE3UER7_9BACT</name>
<dbReference type="InterPro" id="IPR011034">
    <property type="entry name" value="Formyl_transferase-like_C_sf"/>
</dbReference>
<dbReference type="NCBIfam" id="TIGR01733">
    <property type="entry name" value="AA-adenyl-dom"/>
    <property type="match status" value="1"/>
</dbReference>
<dbReference type="PANTHER" id="PTHR45527:SF1">
    <property type="entry name" value="FATTY ACID SYNTHASE"/>
    <property type="match status" value="1"/>
</dbReference>
<evidence type="ECO:0000313" key="4">
    <source>
        <dbReference type="EMBL" id="MDJ1500567.1"/>
    </source>
</evidence>
<dbReference type="InterPro" id="IPR002376">
    <property type="entry name" value="Formyl_transf_N"/>
</dbReference>
<dbReference type="InterPro" id="IPR001031">
    <property type="entry name" value="Thioesterase"/>
</dbReference>
<dbReference type="Gene3D" id="3.40.50.1820">
    <property type="entry name" value="alpha/beta hydrolase"/>
    <property type="match status" value="1"/>
</dbReference>
<dbReference type="GO" id="GO:0044550">
    <property type="term" value="P:secondary metabolite biosynthetic process"/>
    <property type="evidence" value="ECO:0007669"/>
    <property type="project" value="UniProtKB-ARBA"/>
</dbReference>
<dbReference type="Pfam" id="PF00501">
    <property type="entry name" value="AMP-binding"/>
    <property type="match status" value="1"/>
</dbReference>
<dbReference type="Gene3D" id="2.30.38.10">
    <property type="entry name" value="Luciferase, Domain 3"/>
    <property type="match status" value="1"/>
</dbReference>
<dbReference type="PROSITE" id="PS50075">
    <property type="entry name" value="CARRIER"/>
    <property type="match status" value="1"/>
</dbReference>
<dbReference type="FunFam" id="3.30.300.30:FF:000010">
    <property type="entry name" value="Enterobactin synthetase component F"/>
    <property type="match status" value="1"/>
</dbReference>
<proteinExistence type="predicted"/>
<evidence type="ECO:0000313" key="5">
    <source>
        <dbReference type="Proteomes" id="UP001232063"/>
    </source>
</evidence>
<dbReference type="FunFam" id="3.40.50.980:FF:000001">
    <property type="entry name" value="Non-ribosomal peptide synthetase"/>
    <property type="match status" value="1"/>
</dbReference>
<keyword evidence="5" id="KW-1185">Reference proteome</keyword>
<dbReference type="FunFam" id="3.40.50.12780:FF:000012">
    <property type="entry name" value="Non-ribosomal peptide synthetase"/>
    <property type="match status" value="1"/>
</dbReference>
<keyword evidence="2" id="KW-0597">Phosphoprotein</keyword>
<dbReference type="InterPro" id="IPR010071">
    <property type="entry name" value="AA_adenyl_dom"/>
</dbReference>
<evidence type="ECO:0000256" key="1">
    <source>
        <dbReference type="ARBA" id="ARBA00022450"/>
    </source>
</evidence>
<dbReference type="InterPro" id="IPR001242">
    <property type="entry name" value="Condensation_dom"/>
</dbReference>
<dbReference type="InterPro" id="IPR020806">
    <property type="entry name" value="PKS_PP-bd"/>
</dbReference>
<dbReference type="Pfam" id="PF00551">
    <property type="entry name" value="Formyl_trans_N"/>
    <property type="match status" value="1"/>
</dbReference>
<dbReference type="InterPro" id="IPR000873">
    <property type="entry name" value="AMP-dep_synth/lig_dom"/>
</dbReference>
<dbReference type="PROSITE" id="PS00455">
    <property type="entry name" value="AMP_BINDING"/>
    <property type="match status" value="1"/>
</dbReference>
<dbReference type="InterPro" id="IPR025110">
    <property type="entry name" value="AMP-bd_C"/>
</dbReference>
<dbReference type="Gene3D" id="3.30.559.30">
    <property type="entry name" value="Nonribosomal peptide synthetase, condensation domain"/>
    <property type="match status" value="1"/>
</dbReference>
<feature type="domain" description="Carrier" evidence="3">
    <location>
        <begin position="1124"/>
        <end position="1199"/>
    </location>
</feature>
<dbReference type="InterPro" id="IPR009081">
    <property type="entry name" value="PP-bd_ACP"/>
</dbReference>
<dbReference type="GO" id="GO:0005737">
    <property type="term" value="C:cytoplasm"/>
    <property type="evidence" value="ECO:0007669"/>
    <property type="project" value="TreeGrafter"/>
</dbReference>
<organism evidence="4 5">
    <name type="scientific">Xanthocytophaga agilis</name>
    <dbReference type="NCBI Taxonomy" id="3048010"/>
    <lineage>
        <taxon>Bacteria</taxon>
        <taxon>Pseudomonadati</taxon>
        <taxon>Bacteroidota</taxon>
        <taxon>Cytophagia</taxon>
        <taxon>Cytophagales</taxon>
        <taxon>Rhodocytophagaceae</taxon>
        <taxon>Xanthocytophaga</taxon>
    </lineage>
</organism>
<dbReference type="SUPFAM" id="SSF53474">
    <property type="entry name" value="alpha/beta-Hydrolases"/>
    <property type="match status" value="1"/>
</dbReference>
<dbReference type="Pfam" id="PF13193">
    <property type="entry name" value="AMP-binding_C"/>
    <property type="match status" value="1"/>
</dbReference>
<dbReference type="InterPro" id="IPR029058">
    <property type="entry name" value="AB_hydrolase_fold"/>
</dbReference>
<dbReference type="Gene3D" id="1.10.1200.10">
    <property type="entry name" value="ACP-like"/>
    <property type="match status" value="1"/>
</dbReference>
<reference evidence="4" key="1">
    <citation type="submission" date="2023-05" db="EMBL/GenBank/DDBJ databases">
        <authorList>
            <person name="Zhang X."/>
        </authorList>
    </citation>
    <scope>NUCLEOTIDE SEQUENCE</scope>
    <source>
        <strain evidence="4">BD1B2-1</strain>
    </source>
</reference>
<dbReference type="GO" id="GO:0031177">
    <property type="term" value="F:phosphopantetheine binding"/>
    <property type="evidence" value="ECO:0007669"/>
    <property type="project" value="InterPro"/>
</dbReference>
<dbReference type="SUPFAM" id="SSF53328">
    <property type="entry name" value="Formyltransferase"/>
    <property type="match status" value="1"/>
</dbReference>
<dbReference type="CDD" id="cd05930">
    <property type="entry name" value="A_NRPS"/>
    <property type="match status" value="1"/>
</dbReference>
<dbReference type="Pfam" id="PF00975">
    <property type="entry name" value="Thioesterase"/>
    <property type="match status" value="1"/>
</dbReference>
<dbReference type="Gene3D" id="3.30.300.30">
    <property type="match status" value="1"/>
</dbReference>
<dbReference type="InterPro" id="IPR045851">
    <property type="entry name" value="AMP-bd_C_sf"/>
</dbReference>
<dbReference type="Gene3D" id="3.40.50.980">
    <property type="match status" value="2"/>
</dbReference>
<dbReference type="Gene3D" id="3.40.50.12230">
    <property type="match status" value="1"/>
</dbReference>
<dbReference type="PANTHER" id="PTHR45527">
    <property type="entry name" value="NONRIBOSOMAL PEPTIDE SYNTHETASE"/>
    <property type="match status" value="1"/>
</dbReference>
<dbReference type="SUPFAM" id="SSF52777">
    <property type="entry name" value="CoA-dependent acyltransferases"/>
    <property type="match status" value="1"/>
</dbReference>
<dbReference type="InterPro" id="IPR020845">
    <property type="entry name" value="AMP-binding_CS"/>
</dbReference>
<evidence type="ECO:0000256" key="2">
    <source>
        <dbReference type="ARBA" id="ARBA00022553"/>
    </source>
</evidence>
<keyword evidence="1" id="KW-0596">Phosphopantetheine</keyword>
<dbReference type="GO" id="GO:0043041">
    <property type="term" value="P:amino acid activation for nonribosomal peptide biosynthetic process"/>
    <property type="evidence" value="ECO:0007669"/>
    <property type="project" value="TreeGrafter"/>
</dbReference>
<gene>
    <name evidence="4" type="ORF">QNI22_07920</name>
</gene>